<dbReference type="Pfam" id="PF12706">
    <property type="entry name" value="Lactamase_B_2"/>
    <property type="match status" value="1"/>
</dbReference>
<dbReference type="RefSeq" id="WP_369261002.1">
    <property type="nucleotide sequence ID" value="NZ_CP163440.1"/>
</dbReference>
<dbReference type="PROSITE" id="PS51318">
    <property type="entry name" value="TAT"/>
    <property type="match status" value="1"/>
</dbReference>
<gene>
    <name evidence="3" type="ORF">AB5J50_27940</name>
</gene>
<dbReference type="InterPro" id="IPR006311">
    <property type="entry name" value="TAT_signal"/>
</dbReference>
<reference evidence="3" key="1">
    <citation type="submission" date="2024-07" db="EMBL/GenBank/DDBJ databases">
        <authorList>
            <person name="Yu S.T."/>
        </authorList>
    </citation>
    <scope>NUCLEOTIDE SEQUENCE</scope>
    <source>
        <strain evidence="3">R35</strain>
    </source>
</reference>
<evidence type="ECO:0000313" key="3">
    <source>
        <dbReference type="EMBL" id="XDQ64342.1"/>
    </source>
</evidence>
<dbReference type="PANTHER" id="PTHR43546">
    <property type="entry name" value="UPF0173 METAL-DEPENDENT HYDROLASE MJ1163-RELATED"/>
    <property type="match status" value="1"/>
</dbReference>
<dbReference type="PANTHER" id="PTHR43546:SF3">
    <property type="entry name" value="UPF0173 METAL-DEPENDENT HYDROLASE MJ1163"/>
    <property type="match status" value="1"/>
</dbReference>
<organism evidence="3">
    <name type="scientific">Streptomyces sp. R35</name>
    <dbReference type="NCBI Taxonomy" id="3238630"/>
    <lineage>
        <taxon>Bacteria</taxon>
        <taxon>Bacillati</taxon>
        <taxon>Actinomycetota</taxon>
        <taxon>Actinomycetes</taxon>
        <taxon>Kitasatosporales</taxon>
        <taxon>Streptomycetaceae</taxon>
        <taxon>Streptomyces</taxon>
    </lineage>
</organism>
<evidence type="ECO:0000256" key="1">
    <source>
        <dbReference type="SAM" id="SignalP"/>
    </source>
</evidence>
<proteinExistence type="predicted"/>
<dbReference type="InterPro" id="IPR001279">
    <property type="entry name" value="Metallo-B-lactamas"/>
</dbReference>
<feature type="chain" id="PRO_5044302351" evidence="1">
    <location>
        <begin position="28"/>
        <end position="332"/>
    </location>
</feature>
<evidence type="ECO:0000259" key="2">
    <source>
        <dbReference type="SMART" id="SM00849"/>
    </source>
</evidence>
<dbReference type="EMBL" id="CP163440">
    <property type="protein sequence ID" value="XDQ64342.1"/>
    <property type="molecule type" value="Genomic_DNA"/>
</dbReference>
<dbReference type="CDD" id="cd06262">
    <property type="entry name" value="metallo-hydrolase-like_MBL-fold"/>
    <property type="match status" value="1"/>
</dbReference>
<feature type="domain" description="Metallo-beta-lactamase" evidence="2">
    <location>
        <begin position="47"/>
        <end position="279"/>
    </location>
</feature>
<dbReference type="Gene3D" id="3.60.15.10">
    <property type="entry name" value="Ribonuclease Z/Hydroxyacylglutathione hydrolase-like"/>
    <property type="match status" value="1"/>
</dbReference>
<dbReference type="InterPro" id="IPR036866">
    <property type="entry name" value="RibonucZ/Hydroxyglut_hydro"/>
</dbReference>
<dbReference type="AlphaFoldDB" id="A0AB39SCX9"/>
<protein>
    <submittedName>
        <fullName evidence="3">MBL fold metallo-hydrolase</fullName>
    </submittedName>
</protein>
<name>A0AB39SCX9_9ACTN</name>
<keyword evidence="1" id="KW-0732">Signal</keyword>
<dbReference type="SUPFAM" id="SSF56281">
    <property type="entry name" value="Metallo-hydrolase/oxidoreductase"/>
    <property type="match status" value="1"/>
</dbReference>
<dbReference type="SMART" id="SM00849">
    <property type="entry name" value="Lactamase_B"/>
    <property type="match status" value="1"/>
</dbReference>
<dbReference type="InterPro" id="IPR050114">
    <property type="entry name" value="UPF0173_UPF0282_UlaG_hydrolase"/>
</dbReference>
<sequence>MAGRRTVLKGVLAASGAAASATGLVGAAPTSRRGAPYATPVQMRWLGVSGWEIVIDGRRRILFDPYLSRMPYRNAEGALDPRLPLRLDRAAVERVAAGHLTGPPELILVSHGHFDHVADVPQLLARPAWEKHRVRAMCDETVRHLLSAMDTPRTRLDDVIQVKGGEYLQFDGYTVEVFRSLHSQQPDHGYFAPGHKTAPPRRPTVLGDLVEGDTLAYQLTVDGGPSILLMGASNFAERELSGIRPDIAAIAMTSHSALHRYVERLLAAIGNPSLLIPTHHDDMTTPLTDAPSLLAAATPSTAAKELDAASAPASRVLSPQHLRTVDVTAALA</sequence>
<feature type="signal peptide" evidence="1">
    <location>
        <begin position="1"/>
        <end position="27"/>
    </location>
</feature>
<accession>A0AB39SCX9</accession>